<dbReference type="SUPFAM" id="SSF53448">
    <property type="entry name" value="Nucleotide-diphospho-sugar transferases"/>
    <property type="match status" value="1"/>
</dbReference>
<evidence type="ECO:0000256" key="1">
    <source>
        <dbReference type="ARBA" id="ARBA00022676"/>
    </source>
</evidence>
<keyword evidence="5" id="KW-1185">Reference proteome</keyword>
<dbReference type="PANTHER" id="PTHR22916:SF51">
    <property type="entry name" value="GLYCOSYLTRANSFERASE EPSH-RELATED"/>
    <property type="match status" value="1"/>
</dbReference>
<proteinExistence type="predicted"/>
<evidence type="ECO:0000256" key="2">
    <source>
        <dbReference type="ARBA" id="ARBA00022679"/>
    </source>
</evidence>
<dbReference type="Proteomes" id="UP000430975">
    <property type="component" value="Unassembled WGS sequence"/>
</dbReference>
<dbReference type="InterPro" id="IPR029044">
    <property type="entry name" value="Nucleotide-diphossugar_trans"/>
</dbReference>
<name>A0A6I2GDD5_9LACT</name>
<reference evidence="4 5" key="1">
    <citation type="submission" date="2019-11" db="EMBL/GenBank/DDBJ databases">
        <title>Characterisation of Fundicoccus ignavus gen. nov. sp. nov., a novel genus of the family Aerococcaceae isolated from bulk tank milk.</title>
        <authorList>
            <person name="Siebert A."/>
            <person name="Huptas C."/>
            <person name="Wenning M."/>
            <person name="Scherer S."/>
            <person name="Doll E.V."/>
        </authorList>
    </citation>
    <scope>NUCLEOTIDE SEQUENCE [LARGE SCALE GENOMIC DNA]</scope>
    <source>
        <strain evidence="4 5">WS4759</strain>
    </source>
</reference>
<accession>A0A6I2GDD5</accession>
<dbReference type="CDD" id="cd00761">
    <property type="entry name" value="Glyco_tranf_GTA_type"/>
    <property type="match status" value="1"/>
</dbReference>
<dbReference type="GO" id="GO:0016757">
    <property type="term" value="F:glycosyltransferase activity"/>
    <property type="evidence" value="ECO:0007669"/>
    <property type="project" value="UniProtKB-KW"/>
</dbReference>
<comment type="caution">
    <text evidence="4">The sequence shown here is derived from an EMBL/GenBank/DDBJ whole genome shotgun (WGS) entry which is preliminary data.</text>
</comment>
<gene>
    <name evidence="4" type="ORF">GIY09_01770</name>
</gene>
<keyword evidence="2 4" id="KW-0808">Transferase</keyword>
<feature type="domain" description="Glycosyltransferase 2-like" evidence="3">
    <location>
        <begin position="6"/>
        <end position="142"/>
    </location>
</feature>
<dbReference type="EMBL" id="WJQS01000001">
    <property type="protein sequence ID" value="MRI84624.1"/>
    <property type="molecule type" value="Genomic_DNA"/>
</dbReference>
<sequence>MKKLITVIMPVYNTAKYLKDSIESIINQNIDSLELIIINDGSTDNSAEIINEYVSKYEFLKCITQSNQGQGSARNKGIQLSTGKYIYFMDSDDILELNALKTITDKLEEFQLDALFFDGKSFMDEENNQHYHRDLGRTNYSRKRSYGLFNSGQELWSQLIKHNDYTVSPCLYVLKKEVIMNNELFFEEGIIHEDQLFSTLLFFSLNKCAHYNWEFFKRRIRDGSTMTSSHIERKLNGYIEVFNKLTSFYSEASFKTEFIKNQFKEYLSEILILISLTANVINIRFNSKTLSEVRKNAIKHSYFSKKAYLACKYVKLYVILSRIKNKPLRG</sequence>
<organism evidence="4 5">
    <name type="scientific">Fundicoccus ignavus</name>
    <dbReference type="NCBI Taxonomy" id="2664442"/>
    <lineage>
        <taxon>Bacteria</taxon>
        <taxon>Bacillati</taxon>
        <taxon>Bacillota</taxon>
        <taxon>Bacilli</taxon>
        <taxon>Lactobacillales</taxon>
        <taxon>Aerococcaceae</taxon>
        <taxon>Fundicoccus</taxon>
    </lineage>
</organism>
<evidence type="ECO:0000259" key="3">
    <source>
        <dbReference type="Pfam" id="PF00535"/>
    </source>
</evidence>
<evidence type="ECO:0000313" key="5">
    <source>
        <dbReference type="Proteomes" id="UP000430975"/>
    </source>
</evidence>
<dbReference type="PANTHER" id="PTHR22916">
    <property type="entry name" value="GLYCOSYLTRANSFERASE"/>
    <property type="match status" value="1"/>
</dbReference>
<evidence type="ECO:0000313" key="4">
    <source>
        <dbReference type="EMBL" id="MRI84624.1"/>
    </source>
</evidence>
<protein>
    <submittedName>
        <fullName evidence="4">Glycosyltransferase</fullName>
    </submittedName>
</protein>
<keyword evidence="1" id="KW-0328">Glycosyltransferase</keyword>
<dbReference type="AlphaFoldDB" id="A0A6I2GDD5"/>
<dbReference type="RefSeq" id="WP_153863048.1">
    <property type="nucleotide sequence ID" value="NZ_WJQS01000001.1"/>
</dbReference>
<dbReference type="Pfam" id="PF00535">
    <property type="entry name" value="Glycos_transf_2"/>
    <property type="match status" value="1"/>
</dbReference>
<dbReference type="InterPro" id="IPR001173">
    <property type="entry name" value="Glyco_trans_2-like"/>
</dbReference>
<dbReference type="Gene3D" id="3.90.550.10">
    <property type="entry name" value="Spore Coat Polysaccharide Biosynthesis Protein SpsA, Chain A"/>
    <property type="match status" value="1"/>
</dbReference>